<dbReference type="Gene3D" id="3.40.30.10">
    <property type="entry name" value="Glutaredoxin"/>
    <property type="match status" value="1"/>
</dbReference>
<reference evidence="3" key="1">
    <citation type="journal article" date="2023" name="BMC Genomics">
        <title>Chromosome-level genome assemblies of Cutaneotrichosporon spp. (Trichosporonales, Basidiomycota) reveal imbalanced evolution between nucleotide sequences and chromosome synteny.</title>
        <authorList>
            <person name="Kobayashi Y."/>
            <person name="Kayamori A."/>
            <person name="Aoki K."/>
            <person name="Shiwa Y."/>
            <person name="Matsutani M."/>
            <person name="Fujita N."/>
            <person name="Sugita T."/>
            <person name="Iwasaki W."/>
            <person name="Tanaka N."/>
            <person name="Takashima M."/>
        </authorList>
    </citation>
    <scope>NUCLEOTIDE SEQUENCE</scope>
    <source>
        <strain evidence="3">HIS019</strain>
    </source>
</reference>
<dbReference type="Gene3D" id="1.20.1050.10">
    <property type="match status" value="1"/>
</dbReference>
<dbReference type="PANTHER" id="PTHR44051">
    <property type="entry name" value="GLUTATHIONE S-TRANSFERASE-RELATED"/>
    <property type="match status" value="1"/>
</dbReference>
<proteinExistence type="inferred from homology"/>
<dbReference type="EMBL" id="AP028214">
    <property type="protein sequence ID" value="BEI90295.1"/>
    <property type="molecule type" value="Genomic_DNA"/>
</dbReference>
<protein>
    <recommendedName>
        <fullName evidence="2">GST N-terminal domain-containing protein</fullName>
    </recommendedName>
</protein>
<dbReference type="Pfam" id="PF02798">
    <property type="entry name" value="GST_N"/>
    <property type="match status" value="1"/>
</dbReference>
<evidence type="ECO:0000313" key="4">
    <source>
        <dbReference type="Proteomes" id="UP001233271"/>
    </source>
</evidence>
<dbReference type="InterPro" id="IPR036249">
    <property type="entry name" value="Thioredoxin-like_sf"/>
</dbReference>
<dbReference type="SUPFAM" id="SSF47616">
    <property type="entry name" value="GST C-terminal domain-like"/>
    <property type="match status" value="1"/>
</dbReference>
<evidence type="ECO:0000256" key="1">
    <source>
        <dbReference type="ARBA" id="ARBA00007409"/>
    </source>
</evidence>
<dbReference type="InterPro" id="IPR036282">
    <property type="entry name" value="Glutathione-S-Trfase_C_sf"/>
</dbReference>
<dbReference type="AlphaFoldDB" id="A0AA48I9G7"/>
<feature type="domain" description="GST N-terminal" evidence="2">
    <location>
        <begin position="1"/>
        <end position="82"/>
    </location>
</feature>
<evidence type="ECO:0000313" key="3">
    <source>
        <dbReference type="EMBL" id="BEI90295.1"/>
    </source>
</evidence>
<dbReference type="InterPro" id="IPR004045">
    <property type="entry name" value="Glutathione_S-Trfase_N"/>
</dbReference>
<evidence type="ECO:0000259" key="2">
    <source>
        <dbReference type="PROSITE" id="PS50404"/>
    </source>
</evidence>
<dbReference type="PROSITE" id="PS50404">
    <property type="entry name" value="GST_NTER"/>
    <property type="match status" value="1"/>
</dbReference>
<keyword evidence="4" id="KW-1185">Reference proteome</keyword>
<comment type="similarity">
    <text evidence="1">Belongs to the GST superfamily.</text>
</comment>
<gene>
    <name evidence="3" type="ORF">CcaverHIS019_0303650</name>
</gene>
<dbReference type="GeneID" id="85494165"/>
<name>A0AA48I9G7_9TREE</name>
<dbReference type="KEGG" id="ccac:CcaHIS019_0303650"/>
<sequence>MPHIVVHHLNQSRSDRLFWLLEELNLPYQVKVHYRTPQGRAPTSLTEVSPLGKAPVVEVDGKVVTESGFITHYLLKHLNSGLPDLETSASEDSVFWNHFSEGSLMLHLQGGITAMKVQQGFASFKVLYLLLFFQKGASALAEYIQNITKDNVKPMLAEVDRFLEKNHNFSGSDKLGEGDFMMLYPLDSIARGTRKGEYELGHATKRWLDGVQARPAYQRARERIAQEEAGQKAAKL</sequence>
<dbReference type="PANTHER" id="PTHR44051:SF9">
    <property type="entry name" value="GLUTATHIONE S-TRANSFERASE 1"/>
    <property type="match status" value="1"/>
</dbReference>
<accession>A0AA48I9G7</accession>
<dbReference type="CDD" id="cd03046">
    <property type="entry name" value="GST_N_GTT1_like"/>
    <property type="match status" value="1"/>
</dbReference>
<dbReference type="SUPFAM" id="SSF52833">
    <property type="entry name" value="Thioredoxin-like"/>
    <property type="match status" value="1"/>
</dbReference>
<dbReference type="RefSeq" id="XP_060455560.1">
    <property type="nucleotide sequence ID" value="XM_060598804.1"/>
</dbReference>
<dbReference type="Proteomes" id="UP001233271">
    <property type="component" value="Chromosome 3"/>
</dbReference>
<organism evidence="3 4">
    <name type="scientific">Cutaneotrichosporon cavernicola</name>
    <dbReference type="NCBI Taxonomy" id="279322"/>
    <lineage>
        <taxon>Eukaryota</taxon>
        <taxon>Fungi</taxon>
        <taxon>Dikarya</taxon>
        <taxon>Basidiomycota</taxon>
        <taxon>Agaricomycotina</taxon>
        <taxon>Tremellomycetes</taxon>
        <taxon>Trichosporonales</taxon>
        <taxon>Trichosporonaceae</taxon>
        <taxon>Cutaneotrichosporon</taxon>
    </lineage>
</organism>